<feature type="transmembrane region" description="Helical" evidence="1">
    <location>
        <begin position="67"/>
        <end position="86"/>
    </location>
</feature>
<keyword evidence="3" id="KW-1185">Reference proteome</keyword>
<organism evidence="2 3">
    <name type="scientific">Plectosphaerella plurivora</name>
    <dbReference type="NCBI Taxonomy" id="936078"/>
    <lineage>
        <taxon>Eukaryota</taxon>
        <taxon>Fungi</taxon>
        <taxon>Dikarya</taxon>
        <taxon>Ascomycota</taxon>
        <taxon>Pezizomycotina</taxon>
        <taxon>Sordariomycetes</taxon>
        <taxon>Hypocreomycetidae</taxon>
        <taxon>Glomerellales</taxon>
        <taxon>Plectosphaerellaceae</taxon>
        <taxon>Plectosphaerella</taxon>
    </lineage>
</organism>
<protein>
    <submittedName>
        <fullName evidence="2">Uncharacterized protein</fullName>
    </submittedName>
</protein>
<reference evidence="2" key="1">
    <citation type="journal article" date="2021" name="Nat. Commun.">
        <title>Genetic determinants of endophytism in the Arabidopsis root mycobiome.</title>
        <authorList>
            <person name="Mesny F."/>
            <person name="Miyauchi S."/>
            <person name="Thiergart T."/>
            <person name="Pickel B."/>
            <person name="Atanasova L."/>
            <person name="Karlsson M."/>
            <person name="Huettel B."/>
            <person name="Barry K.W."/>
            <person name="Haridas S."/>
            <person name="Chen C."/>
            <person name="Bauer D."/>
            <person name="Andreopoulos W."/>
            <person name="Pangilinan J."/>
            <person name="LaButti K."/>
            <person name="Riley R."/>
            <person name="Lipzen A."/>
            <person name="Clum A."/>
            <person name="Drula E."/>
            <person name="Henrissat B."/>
            <person name="Kohler A."/>
            <person name="Grigoriev I.V."/>
            <person name="Martin F.M."/>
            <person name="Hacquard S."/>
        </authorList>
    </citation>
    <scope>NUCLEOTIDE SEQUENCE</scope>
    <source>
        <strain evidence="2">MPI-SDFR-AT-0117</strain>
    </source>
</reference>
<dbReference type="EMBL" id="JAGSXJ010000001">
    <property type="protein sequence ID" value="KAH6696824.1"/>
    <property type="molecule type" value="Genomic_DNA"/>
</dbReference>
<dbReference type="AlphaFoldDB" id="A0A9P8VNN6"/>
<sequence length="123" mass="13232">MAVILYLGPVAVASWLLIGGVAYSNEKVTNSDGAGFIVGICCVFYVMALIFTLMFDEGGNHSHGPAFASGMIGCGLGGFRSLIVAETLGYRFLFWALGGMLAGWVVEWTLHPVAWLIARREKK</sequence>
<dbReference type="Proteomes" id="UP000770015">
    <property type="component" value="Unassembled WGS sequence"/>
</dbReference>
<evidence type="ECO:0000256" key="1">
    <source>
        <dbReference type="SAM" id="Phobius"/>
    </source>
</evidence>
<feature type="transmembrane region" description="Helical" evidence="1">
    <location>
        <begin position="92"/>
        <end position="118"/>
    </location>
</feature>
<comment type="caution">
    <text evidence="2">The sequence shown here is derived from an EMBL/GenBank/DDBJ whole genome shotgun (WGS) entry which is preliminary data.</text>
</comment>
<accession>A0A9P8VNN6</accession>
<feature type="transmembrane region" description="Helical" evidence="1">
    <location>
        <begin position="34"/>
        <end position="55"/>
    </location>
</feature>
<keyword evidence="1" id="KW-0472">Membrane</keyword>
<evidence type="ECO:0000313" key="2">
    <source>
        <dbReference type="EMBL" id="KAH6696824.1"/>
    </source>
</evidence>
<name>A0A9P8VNN6_9PEZI</name>
<evidence type="ECO:0000313" key="3">
    <source>
        <dbReference type="Proteomes" id="UP000770015"/>
    </source>
</evidence>
<keyword evidence="1" id="KW-0812">Transmembrane</keyword>
<gene>
    <name evidence="2" type="ORF">F5X68DRAFT_272</name>
</gene>
<proteinExistence type="predicted"/>
<keyword evidence="1" id="KW-1133">Transmembrane helix</keyword>